<accession>A0AAN9XQ40</accession>
<dbReference type="InterPro" id="IPR004312">
    <property type="entry name" value="ATHILA_Orf1_C"/>
</dbReference>
<organism evidence="3 4">
    <name type="scientific">Psophocarpus tetragonolobus</name>
    <name type="common">Winged bean</name>
    <name type="synonym">Dolichos tetragonolobus</name>
    <dbReference type="NCBI Taxonomy" id="3891"/>
    <lineage>
        <taxon>Eukaryota</taxon>
        <taxon>Viridiplantae</taxon>
        <taxon>Streptophyta</taxon>
        <taxon>Embryophyta</taxon>
        <taxon>Tracheophyta</taxon>
        <taxon>Spermatophyta</taxon>
        <taxon>Magnoliopsida</taxon>
        <taxon>eudicotyledons</taxon>
        <taxon>Gunneridae</taxon>
        <taxon>Pentapetalae</taxon>
        <taxon>rosids</taxon>
        <taxon>fabids</taxon>
        <taxon>Fabales</taxon>
        <taxon>Fabaceae</taxon>
        <taxon>Papilionoideae</taxon>
        <taxon>50 kb inversion clade</taxon>
        <taxon>NPAAA clade</taxon>
        <taxon>indigoferoid/millettioid clade</taxon>
        <taxon>Phaseoleae</taxon>
        <taxon>Psophocarpus</taxon>
    </lineage>
</organism>
<protein>
    <recommendedName>
        <fullName evidence="2">Arabidopsis retrotransposon Orf1 C-terminal domain-containing protein</fullName>
    </recommendedName>
</protein>
<feature type="compositionally biased region" description="Basic and acidic residues" evidence="1">
    <location>
        <begin position="1"/>
        <end position="12"/>
    </location>
</feature>
<feature type="region of interest" description="Disordered" evidence="1">
    <location>
        <begin position="1"/>
        <end position="30"/>
    </location>
</feature>
<evidence type="ECO:0000256" key="1">
    <source>
        <dbReference type="SAM" id="MobiDB-lite"/>
    </source>
</evidence>
<evidence type="ECO:0000313" key="4">
    <source>
        <dbReference type="Proteomes" id="UP001386955"/>
    </source>
</evidence>
<sequence>MSSKRSMKEKENPSNAPPKAKRTKTSPTQITFGSETQKKRYLSLKTKIIHPTVYWDDQTVETLGFEDDVHHMFDNIGWKSFVQMKFPVYETITLEFLSSLSVEDLKGDEKKDGFVHFRLFNTDQRLDFSTINSIFGFPLGGDRSQKPCGFVAEHVWGAIGGCGEFVASCSKVSQIGHPLAKLLQRFMSHTIFGRVESQQHVRSTELICLWAMMNTGVRIDCGFHMIRHFMQRATQGKRGILFGGLITPIANYVQQSNELHRYQPKSHTVPTFTIACCVSKHVIFKSRNDDGYYSVIAENAGIFRLPNPSRSLREGWSFNAIEPPPIALLPWHSPSKHNHDQQDTLDSISTSVNSLLSEFRELRSEFQAQRTALLRHKTSFQAHQEEFRNFQVEVRSHWHYSGPPGQVPQHPPQ</sequence>
<dbReference type="AlphaFoldDB" id="A0AAN9XQ40"/>
<dbReference type="Proteomes" id="UP001386955">
    <property type="component" value="Unassembled WGS sequence"/>
</dbReference>
<dbReference type="EMBL" id="JAYMYS010000003">
    <property type="protein sequence ID" value="KAK7401377.1"/>
    <property type="molecule type" value="Genomic_DNA"/>
</dbReference>
<keyword evidence="4" id="KW-1185">Reference proteome</keyword>
<name>A0AAN9XQ40_PSOTE</name>
<evidence type="ECO:0000259" key="2">
    <source>
        <dbReference type="Pfam" id="PF03078"/>
    </source>
</evidence>
<comment type="caution">
    <text evidence="3">The sequence shown here is derived from an EMBL/GenBank/DDBJ whole genome shotgun (WGS) entry which is preliminary data.</text>
</comment>
<gene>
    <name evidence="3" type="ORF">VNO78_12803</name>
</gene>
<reference evidence="3 4" key="1">
    <citation type="submission" date="2024-01" db="EMBL/GenBank/DDBJ databases">
        <title>The genomes of 5 underutilized Papilionoideae crops provide insights into root nodulation and disease resistanc.</title>
        <authorList>
            <person name="Jiang F."/>
        </authorList>
    </citation>
    <scope>NUCLEOTIDE SEQUENCE [LARGE SCALE GENOMIC DNA]</scope>
    <source>
        <strain evidence="3">DUOXIRENSHENG_FW03</strain>
        <tissue evidence="3">Leaves</tissue>
    </source>
</reference>
<evidence type="ECO:0000313" key="3">
    <source>
        <dbReference type="EMBL" id="KAK7401377.1"/>
    </source>
</evidence>
<proteinExistence type="predicted"/>
<feature type="domain" description="Arabidopsis retrotransposon Orf1 C-terminal" evidence="2">
    <location>
        <begin position="35"/>
        <end position="208"/>
    </location>
</feature>
<dbReference type="Pfam" id="PF03078">
    <property type="entry name" value="ATHILA"/>
    <property type="match status" value="1"/>
</dbReference>